<dbReference type="Proteomes" id="UP000204644">
    <property type="component" value="Segment"/>
</dbReference>
<dbReference type="InterPro" id="IPR011335">
    <property type="entry name" value="Restrct_endonuc-II-like"/>
</dbReference>
<evidence type="ECO:0000256" key="2">
    <source>
        <dbReference type="ARBA" id="ARBA00022759"/>
    </source>
</evidence>
<organism evidence="5 6">
    <name type="scientific">Agrotis segetum nuclear polyhedrosis virus</name>
    <name type="common">AsNPV</name>
    <dbReference type="NCBI Taxonomy" id="1962501"/>
    <lineage>
        <taxon>Viruses</taxon>
        <taxon>Viruses incertae sedis</taxon>
        <taxon>Naldaviricetes</taxon>
        <taxon>Lefavirales</taxon>
        <taxon>Baculoviridae</taxon>
        <taxon>Alphabaculovirus</taxon>
        <taxon>Alphabaculovirus agsegetum</taxon>
    </lineage>
</organism>
<dbReference type="InterPro" id="IPR034720">
    <property type="entry name" value="Viral_alk_exo"/>
</dbReference>
<evidence type="ECO:0000256" key="3">
    <source>
        <dbReference type="ARBA" id="ARBA00022801"/>
    </source>
</evidence>
<sequence>MTEREQLSPLQNELFEKYSYNNYVNNLKSKTFCLTIDDILLVEMETRQQSNNPLWNMLRLDRQTASGNASASRSVPQSAAMSYGLCQEKLVKADTFLMDKIKQVIETILDCSVSDIVKECGMFLSKLGLYSASPDAYFVASGFNDDRETQYIPIEIKCPHTYIDKTFEEVRKELNDRNARYRVKHTALSVNKRGNPLFAVEHTDAHYRQMQRQMYVLNAPLCVYVVKFANSYVVCPVARDHTFCLKERDCERKLFEMFVKRNNDRDLYKRFEQRVRSLQAFSADQARALADSGLYYDFGTLKCILCSTQFDLDTPVSTILTKHDYCGDTSIKKMSKIHNSQYLNHRKRVESLLQHNANAAFAAQGVYHDGACLRTFCCGAEQQATTIKHNDTCKYTLMLSCQ</sequence>
<organismHost>
    <name type="scientific">Lepidoptera</name>
    <name type="common">moths &amp; butterflies</name>
    <dbReference type="NCBI Taxonomy" id="7088"/>
</organismHost>
<evidence type="ECO:0000313" key="5">
    <source>
        <dbReference type="EMBL" id="AAZ38207.1"/>
    </source>
</evidence>
<proteinExistence type="predicted"/>
<dbReference type="SUPFAM" id="SSF52980">
    <property type="entry name" value="Restriction endonuclease-like"/>
    <property type="match status" value="1"/>
</dbReference>
<dbReference type="Gene3D" id="3.90.320.10">
    <property type="match status" value="1"/>
</dbReference>
<keyword evidence="2" id="KW-0255">Endonuclease</keyword>
<dbReference type="InterPro" id="IPR011604">
    <property type="entry name" value="PDDEXK-like_dom_sf"/>
</dbReference>
<keyword evidence="3" id="KW-0378">Hydrolase</keyword>
<evidence type="ECO:0000256" key="4">
    <source>
        <dbReference type="ARBA" id="ARBA00022839"/>
    </source>
</evidence>
<dbReference type="Pfam" id="PF01771">
    <property type="entry name" value="Viral_alk_exo"/>
    <property type="match status" value="1"/>
</dbReference>
<dbReference type="OrthoDB" id="9306at10239"/>
<keyword evidence="6" id="KW-1185">Reference proteome</keyword>
<dbReference type="GO" id="GO:0004527">
    <property type="term" value="F:exonuclease activity"/>
    <property type="evidence" value="ECO:0007669"/>
    <property type="project" value="UniProtKB-KW"/>
</dbReference>
<dbReference type="PANTHER" id="PTHR46609:SF8">
    <property type="entry name" value="YQAJ VIRAL RECOMBINASE DOMAIN-CONTAINING PROTEIN"/>
    <property type="match status" value="1"/>
</dbReference>
<keyword evidence="1" id="KW-0540">Nuclease</keyword>
<dbReference type="PANTHER" id="PTHR46609">
    <property type="entry name" value="EXONUCLEASE, PHAGE-TYPE/RECB, C-TERMINAL DOMAIN-CONTAINING PROTEIN"/>
    <property type="match status" value="1"/>
</dbReference>
<reference evidence="6" key="1">
    <citation type="journal article" date="2005" name="J. Invertebr. Pathol.">
        <title>Molecular characterization of Agrotis segetum nucleopolyhedrovirus from Poland.</title>
        <authorList>
            <person name="Jakubowska A."/>
            <person name="van Oers M.M."/>
            <person name="Ziemnicka J."/>
            <person name="Lipa J.J."/>
            <person name="Vlak J.M."/>
        </authorList>
    </citation>
    <scope>NUCLEOTIDE SEQUENCE [LARGE SCALE GENOMIC DNA]</scope>
</reference>
<dbReference type="KEGG" id="vg:3974305"/>
<dbReference type="RefSeq" id="YP_529711.1">
    <property type="nucleotide sequence ID" value="NC_007921.1"/>
</dbReference>
<dbReference type="EMBL" id="DQ123841">
    <property type="protein sequence ID" value="AAZ38207.1"/>
    <property type="molecule type" value="Genomic_DNA"/>
</dbReference>
<name>Q287N1_NPVAS</name>
<keyword evidence="4 5" id="KW-0269">Exonuclease</keyword>
<accession>Q287N1</accession>
<evidence type="ECO:0000256" key="1">
    <source>
        <dbReference type="ARBA" id="ARBA00022722"/>
    </source>
</evidence>
<protein>
    <submittedName>
        <fullName evidence="5">Alkaline exonuclease</fullName>
    </submittedName>
</protein>
<dbReference type="GeneID" id="3974305"/>
<evidence type="ECO:0000313" key="6">
    <source>
        <dbReference type="Proteomes" id="UP000204644"/>
    </source>
</evidence>
<dbReference type="GO" id="GO:0004519">
    <property type="term" value="F:endonuclease activity"/>
    <property type="evidence" value="ECO:0007669"/>
    <property type="project" value="UniProtKB-KW"/>
</dbReference>
<reference evidence="5 6" key="2">
    <citation type="journal article" date="2006" name="J. Gen. Virol.">
        <title>Genome sequence of an enhancin gene-rich nucleopolyhedrovirus (NPV) from Agrotis segetum: collinearity with Spodoptera exigua multiple NPV.</title>
        <authorList>
            <person name="Jakubowska A.K."/>
            <person name="Peters S.A."/>
            <person name="Ziemnicka J."/>
            <person name="Vlak J.M."/>
            <person name="van Oers M.M."/>
        </authorList>
    </citation>
    <scope>NUCLEOTIDE SEQUENCE [LARGE SCALE GENOMIC DNA]</scope>
</reference>
<dbReference type="InterPro" id="IPR051703">
    <property type="entry name" value="NF-kappa-B_Signaling_Reg"/>
</dbReference>